<dbReference type="PANTHER" id="PTHR13774">
    <property type="entry name" value="PHENAZINE BIOSYNTHESIS PROTEIN"/>
    <property type="match status" value="1"/>
</dbReference>
<keyword evidence="2" id="KW-0413">Isomerase</keyword>
<name>A0A5D4XLJ1_9GAMM</name>
<dbReference type="GO" id="GO:0016853">
    <property type="term" value="F:isomerase activity"/>
    <property type="evidence" value="ECO:0007669"/>
    <property type="project" value="UniProtKB-KW"/>
</dbReference>
<reference evidence="4 5" key="1">
    <citation type="submission" date="2019-08" db="EMBL/GenBank/DDBJ databases">
        <title>Luteimonas viscosus sp. nov., isolated from soil of a sunflower field.</title>
        <authorList>
            <person name="Jianli Z."/>
            <person name="Ying Z."/>
        </authorList>
    </citation>
    <scope>NUCLEOTIDE SEQUENCE [LARGE SCALE GENOMIC DNA]</scope>
    <source>
        <strain evidence="4 5">XBU10</strain>
    </source>
</reference>
<dbReference type="Gene3D" id="3.10.310.10">
    <property type="entry name" value="Diaminopimelate Epimerase, Chain A, domain 1"/>
    <property type="match status" value="2"/>
</dbReference>
<keyword evidence="5" id="KW-1185">Reference proteome</keyword>
<dbReference type="InterPro" id="IPR003719">
    <property type="entry name" value="Phenazine_PhzF-like"/>
</dbReference>
<dbReference type="GO" id="GO:0005737">
    <property type="term" value="C:cytoplasm"/>
    <property type="evidence" value="ECO:0007669"/>
    <property type="project" value="TreeGrafter"/>
</dbReference>
<dbReference type="PIRSF" id="PIRSF016184">
    <property type="entry name" value="PhzC_PhzF"/>
    <property type="match status" value="1"/>
</dbReference>
<proteinExistence type="inferred from homology"/>
<evidence type="ECO:0000256" key="3">
    <source>
        <dbReference type="PIRSR" id="PIRSR016184-1"/>
    </source>
</evidence>
<comment type="similarity">
    <text evidence="1">Belongs to the PhzF family.</text>
</comment>
<evidence type="ECO:0000256" key="1">
    <source>
        <dbReference type="ARBA" id="ARBA00008270"/>
    </source>
</evidence>
<feature type="active site" evidence="3">
    <location>
        <position position="52"/>
    </location>
</feature>
<comment type="caution">
    <text evidence="4">The sequence shown here is derived from an EMBL/GenBank/DDBJ whole genome shotgun (WGS) entry which is preliminary data.</text>
</comment>
<dbReference type="PANTHER" id="PTHR13774:SF39">
    <property type="entry name" value="BIOSYNTHESIS PROTEIN, PUTATIVE-RELATED"/>
    <property type="match status" value="1"/>
</dbReference>
<dbReference type="Proteomes" id="UP000324973">
    <property type="component" value="Unassembled WGS sequence"/>
</dbReference>
<dbReference type="NCBIfam" id="TIGR00654">
    <property type="entry name" value="PhzF_family"/>
    <property type="match status" value="1"/>
</dbReference>
<dbReference type="OrthoDB" id="9788221at2"/>
<dbReference type="AlphaFoldDB" id="A0A5D4XLJ1"/>
<dbReference type="Pfam" id="PF02567">
    <property type="entry name" value="PhzC-PhzF"/>
    <property type="match status" value="1"/>
</dbReference>
<dbReference type="SUPFAM" id="SSF54506">
    <property type="entry name" value="Diaminopimelate epimerase-like"/>
    <property type="match status" value="1"/>
</dbReference>
<protein>
    <submittedName>
        <fullName evidence="4">PhzF family phenazine biosynthesis protein</fullName>
    </submittedName>
</protein>
<evidence type="ECO:0000313" key="4">
    <source>
        <dbReference type="EMBL" id="TYT23540.1"/>
    </source>
</evidence>
<gene>
    <name evidence="4" type="ORF">FZO89_14890</name>
</gene>
<sequence length="294" mass="30112">MHEGLPVTPRPLRYAAFSRTPAGGNPAGVWLGEALPAPADMQRIAAQVGDSETAFVAAPGADGRRPVRYFSPEAEVPFCGHATIAAGVALGEQDGDGGHVFATAAGEVAVTVSTHDGARMATLVSVAPRHEPAPRPLLLEALAAIGWREDELDPALPPARAYAGAWHLVLAARDAGRLAALDYDFARLKAAMLADGLTTLQLVWRESGTVFHARNPFPVGGVVEDPATGAAAAALGGYLRDAGLLSAPARLTVYQGEAMGRPGRIQVDVPADGGIAVSGHAVAIPDASPPGESP</sequence>
<evidence type="ECO:0000313" key="5">
    <source>
        <dbReference type="Proteomes" id="UP000324973"/>
    </source>
</evidence>
<evidence type="ECO:0000256" key="2">
    <source>
        <dbReference type="ARBA" id="ARBA00023235"/>
    </source>
</evidence>
<accession>A0A5D4XLJ1</accession>
<dbReference type="EMBL" id="VTFT01000002">
    <property type="protein sequence ID" value="TYT23540.1"/>
    <property type="molecule type" value="Genomic_DNA"/>
</dbReference>
<organism evidence="4 5">
    <name type="scientific">Luteimonas viscosa</name>
    <dbReference type="NCBI Taxonomy" id="1132694"/>
    <lineage>
        <taxon>Bacteria</taxon>
        <taxon>Pseudomonadati</taxon>
        <taxon>Pseudomonadota</taxon>
        <taxon>Gammaproteobacteria</taxon>
        <taxon>Lysobacterales</taxon>
        <taxon>Lysobacteraceae</taxon>
        <taxon>Luteimonas</taxon>
    </lineage>
</organism>